<dbReference type="Gene3D" id="1.20.58.2220">
    <property type="entry name" value="Formin, FH2 domain"/>
    <property type="match status" value="1"/>
</dbReference>
<dbReference type="PROSITE" id="PS51231">
    <property type="entry name" value="DAD"/>
    <property type="match status" value="1"/>
</dbReference>
<dbReference type="GO" id="GO:0031267">
    <property type="term" value="F:small GTPase binding"/>
    <property type="evidence" value="ECO:0007669"/>
    <property type="project" value="InterPro"/>
</dbReference>
<dbReference type="OrthoDB" id="1104827at2759"/>
<reference evidence="6" key="1">
    <citation type="submission" date="2022-01" db="EMBL/GenBank/DDBJ databases">
        <authorList>
            <person name="King R."/>
        </authorList>
    </citation>
    <scope>NUCLEOTIDE SEQUENCE</scope>
</reference>
<dbReference type="EMBL" id="OU898281">
    <property type="protein sequence ID" value="CAG9836116.1"/>
    <property type="molecule type" value="Genomic_DNA"/>
</dbReference>
<dbReference type="PANTHER" id="PTHR45725">
    <property type="entry name" value="FORMIN HOMOLOGY 2 FAMILY MEMBER"/>
    <property type="match status" value="1"/>
</dbReference>
<dbReference type="PROSITE" id="PS51232">
    <property type="entry name" value="GBD_FH3"/>
    <property type="match status" value="1"/>
</dbReference>
<evidence type="ECO:0000256" key="2">
    <source>
        <dbReference type="SAM" id="MobiDB-lite"/>
    </source>
</evidence>
<dbReference type="SMART" id="SM01139">
    <property type="entry name" value="Drf_FH3"/>
    <property type="match status" value="1"/>
</dbReference>
<dbReference type="Pfam" id="PF02181">
    <property type="entry name" value="FH2"/>
    <property type="match status" value="1"/>
</dbReference>
<evidence type="ECO:0000259" key="3">
    <source>
        <dbReference type="PROSITE" id="PS51231"/>
    </source>
</evidence>
<feature type="region of interest" description="Disordered" evidence="2">
    <location>
        <begin position="604"/>
        <end position="638"/>
    </location>
</feature>
<dbReference type="PANTHER" id="PTHR45725:SF1">
    <property type="entry name" value="DISHEVELLED ASSOCIATED ACTIVATOR OF MORPHOGENESIS, ISOFORM D"/>
    <property type="match status" value="1"/>
</dbReference>
<dbReference type="FunFam" id="1.25.10.10:FF:000800">
    <property type="entry name" value="Disheveled-associated activator of morphogenesis"/>
    <property type="match status" value="1"/>
</dbReference>
<feature type="domain" description="FH2" evidence="5">
    <location>
        <begin position="648"/>
        <end position="1049"/>
    </location>
</feature>
<dbReference type="InterPro" id="IPR051425">
    <property type="entry name" value="Formin_Homology"/>
</dbReference>
<dbReference type="PROSITE" id="PS51444">
    <property type="entry name" value="FH2"/>
    <property type="match status" value="1"/>
</dbReference>
<dbReference type="InterPro" id="IPR014768">
    <property type="entry name" value="GBD/FH3_dom"/>
</dbReference>
<evidence type="ECO:0000313" key="7">
    <source>
        <dbReference type="Proteomes" id="UP001153709"/>
    </source>
</evidence>
<evidence type="ECO:0000313" key="6">
    <source>
        <dbReference type="EMBL" id="CAG9836116.1"/>
    </source>
</evidence>
<dbReference type="AlphaFoldDB" id="A0A9N9T0B2"/>
<dbReference type="GO" id="GO:0030838">
    <property type="term" value="P:positive regulation of actin filament polymerization"/>
    <property type="evidence" value="ECO:0007669"/>
    <property type="project" value="TreeGrafter"/>
</dbReference>
<feature type="compositionally biased region" description="Basic and acidic residues" evidence="2">
    <location>
        <begin position="1126"/>
        <end position="1135"/>
    </location>
</feature>
<dbReference type="InterPro" id="IPR014767">
    <property type="entry name" value="DAD_dom"/>
</dbReference>
<evidence type="ECO:0000256" key="1">
    <source>
        <dbReference type="SAM" id="Coils"/>
    </source>
</evidence>
<feature type="compositionally biased region" description="Pro residues" evidence="2">
    <location>
        <begin position="609"/>
        <end position="638"/>
    </location>
</feature>
<dbReference type="InterPro" id="IPR010472">
    <property type="entry name" value="FH3_dom"/>
</dbReference>
<dbReference type="FunFam" id="1.20.58.2220:FF:000009">
    <property type="entry name" value="Disheveled-associated activator of morphogenesis"/>
    <property type="match status" value="1"/>
</dbReference>
<accession>A0A9N9T0B2</accession>
<feature type="domain" description="GBD/FH3" evidence="4">
    <location>
        <begin position="85"/>
        <end position="457"/>
    </location>
</feature>
<dbReference type="InterPro" id="IPR015425">
    <property type="entry name" value="FH2_Formin"/>
</dbReference>
<proteinExistence type="predicted"/>
<feature type="compositionally biased region" description="Polar residues" evidence="2">
    <location>
        <begin position="1115"/>
        <end position="1124"/>
    </location>
</feature>
<protein>
    <recommendedName>
        <fullName evidence="8">Disheveled-associated activator of morphogenesis 1</fullName>
    </recommendedName>
</protein>
<evidence type="ECO:0008006" key="8">
    <source>
        <dbReference type="Google" id="ProtNLM"/>
    </source>
</evidence>
<dbReference type="Proteomes" id="UP001153709">
    <property type="component" value="Chromosome 6"/>
</dbReference>
<evidence type="ECO:0000259" key="4">
    <source>
        <dbReference type="PROSITE" id="PS51232"/>
    </source>
</evidence>
<sequence length="1142" mass="130051">MMCSKVQISELMDKLHSGLPKCSLKIPAWDNISNALPRLHIPAMPAVRSKRGWCGCLQDDEPPEITYCVVENTGTLTLQAITPTQPMPSQEELDVKFAELVEELDLTAPNKAAMMSLPPQKKWQIYCSRKGEDTEDQTHAPEHYVERLRTLATLEYPETNTDEEVRSRTKQIDGLKTALRTSTHSFVIKFIELDGLLAILECLERMDYFTAQSSIHTSIIGCVKALMNNSTGRAHVLAHPTSINTIAQSLSTENIKTKIAALEILGAVCLVSGGHKKVLDAMLHYQKYAFERTRFQGIVNDLDRSTGVYRDEVNLKTAIMSFVNAVLNYGQGQENLEFRLHLRYEFLMLGIQPIIDKLRGHENETLNRHLDFFEIVRNEDEKELARKFEQEHVDTKSATSMFEIIRKKLSHTAAYPHLLSLLEHCLLLPLDYGSYPQHWLLFDRIVQQIVLQQTEEAKTVKNPDVCPIDINVKEIVHLLAKEEELVAARKKAGELEKENVDMSNKLAKKEQELDHRTQEKEDLETSLSRIKERLEKETSSHIETRQRLSELEYKAADLDRQVLSERGERHRLELLVNSGSIPDDAKAISLNKALEPSTVECKNEFISSIPPPPPLAPPLPPPGPPGPPPPPCAPMAPPAEPLKIEIQKKNIPQPSNPLKSFNWSKLPDAKLNGTIWNELDDSKLYNTMELDNIDKLFCAYQKNGVTNDGSIEDLRQLGKNRTKILSVIDSRRAQNCTILLSKLKMSDEDITKAILSMDSKEQLPMDMVEQLLKFTPSSEEAALLEEHSDEIDSLARADRFLYEISKVPHYEQRLRSLHYKKRFQVTLNEILPRITGVMEASREVSRSRRLRKLLEIVLALGNYMNRGARGNASGFRLASLNRLSDTKSSAAKGTTLLHYLVQVLEKKFKDILRLDEDLPHVREAAKVSLGELNKDMAQLRAGLKDVAREIEFHRSQSPLANDKFVPVMREFQATATCRLAEIEDQYQDMKNRFDRAVRLFGEDPSNTQPDEFFGIFDTFLNAFIEARQDNENMRRRQEEEEKRAKQEADLKKLTLERKHSREGILTSINKSLSLKRGEKNGDKGEFDDLISALRTGDVYGEDIAKFKRSRKSRVGTGNSPPRRNSTTREDSRERIVTTGRRQ</sequence>
<dbReference type="InterPro" id="IPR042201">
    <property type="entry name" value="FH2_Formin_sf"/>
</dbReference>
<dbReference type="Gene3D" id="1.25.10.10">
    <property type="entry name" value="Leucine-rich Repeat Variant"/>
    <property type="match status" value="1"/>
</dbReference>
<gene>
    <name evidence="6" type="ORF">DIABBA_LOCUS9231</name>
</gene>
<dbReference type="SUPFAM" id="SSF101447">
    <property type="entry name" value="Formin homology 2 domain (FH2 domain)"/>
    <property type="match status" value="1"/>
</dbReference>
<dbReference type="InterPro" id="IPR010473">
    <property type="entry name" value="GTPase-bd"/>
</dbReference>
<organism evidence="6 7">
    <name type="scientific">Diabrotica balteata</name>
    <name type="common">Banded cucumber beetle</name>
    <dbReference type="NCBI Taxonomy" id="107213"/>
    <lineage>
        <taxon>Eukaryota</taxon>
        <taxon>Metazoa</taxon>
        <taxon>Ecdysozoa</taxon>
        <taxon>Arthropoda</taxon>
        <taxon>Hexapoda</taxon>
        <taxon>Insecta</taxon>
        <taxon>Pterygota</taxon>
        <taxon>Neoptera</taxon>
        <taxon>Endopterygota</taxon>
        <taxon>Coleoptera</taxon>
        <taxon>Polyphaga</taxon>
        <taxon>Cucujiformia</taxon>
        <taxon>Chrysomeloidea</taxon>
        <taxon>Chrysomelidae</taxon>
        <taxon>Galerucinae</taxon>
        <taxon>Diabroticina</taxon>
        <taxon>Diabroticites</taxon>
        <taxon>Diabrotica</taxon>
    </lineage>
</organism>
<dbReference type="Gene3D" id="1.10.238.150">
    <property type="entry name" value="Formin, FH3 diaphanous domain"/>
    <property type="match status" value="1"/>
</dbReference>
<dbReference type="Pfam" id="PF06367">
    <property type="entry name" value="Drf_FH3"/>
    <property type="match status" value="1"/>
</dbReference>
<dbReference type="GO" id="GO:0003779">
    <property type="term" value="F:actin binding"/>
    <property type="evidence" value="ECO:0007669"/>
    <property type="project" value="InterPro"/>
</dbReference>
<dbReference type="SMART" id="SM00498">
    <property type="entry name" value="FH2"/>
    <property type="match status" value="1"/>
</dbReference>
<dbReference type="InterPro" id="IPR011989">
    <property type="entry name" value="ARM-like"/>
</dbReference>
<feature type="coiled-coil region" evidence="1">
    <location>
        <begin position="478"/>
        <end position="540"/>
    </location>
</feature>
<dbReference type="SUPFAM" id="SSF48371">
    <property type="entry name" value="ARM repeat"/>
    <property type="match status" value="1"/>
</dbReference>
<feature type="coiled-coil region" evidence="1">
    <location>
        <begin position="929"/>
        <end position="999"/>
    </location>
</feature>
<dbReference type="SMART" id="SM01140">
    <property type="entry name" value="Drf_GBD"/>
    <property type="match status" value="1"/>
</dbReference>
<keyword evidence="1" id="KW-0175">Coiled coil</keyword>
<evidence type="ECO:0000259" key="5">
    <source>
        <dbReference type="PROSITE" id="PS51444"/>
    </source>
</evidence>
<feature type="region of interest" description="Disordered" evidence="2">
    <location>
        <begin position="1030"/>
        <end position="1055"/>
    </location>
</feature>
<dbReference type="GO" id="GO:0030036">
    <property type="term" value="P:actin cytoskeleton organization"/>
    <property type="evidence" value="ECO:0007669"/>
    <property type="project" value="InterPro"/>
</dbReference>
<feature type="region of interest" description="Disordered" evidence="2">
    <location>
        <begin position="1104"/>
        <end position="1142"/>
    </location>
</feature>
<name>A0A9N9T0B2_DIABA</name>
<keyword evidence="7" id="KW-1185">Reference proteome</keyword>
<dbReference type="InterPro" id="IPR016024">
    <property type="entry name" value="ARM-type_fold"/>
</dbReference>
<feature type="domain" description="DAD" evidence="3">
    <location>
        <begin position="1081"/>
        <end position="1111"/>
    </location>
</feature>
<dbReference type="Pfam" id="PF06371">
    <property type="entry name" value="Drf_GBD"/>
    <property type="match status" value="1"/>
</dbReference>